<feature type="transmembrane region" description="Helical" evidence="6">
    <location>
        <begin position="339"/>
        <end position="360"/>
    </location>
</feature>
<feature type="domain" description="Major facilitator superfamily (MFS) profile" evidence="7">
    <location>
        <begin position="44"/>
        <end position="533"/>
    </location>
</feature>
<dbReference type="InterPro" id="IPR036259">
    <property type="entry name" value="MFS_trans_sf"/>
</dbReference>
<dbReference type="SUPFAM" id="SSF103473">
    <property type="entry name" value="MFS general substrate transporter"/>
    <property type="match status" value="1"/>
</dbReference>
<accession>A0A9P6MSD2</accession>
<keyword evidence="3 6" id="KW-1133">Transmembrane helix</keyword>
<feature type="transmembrane region" description="Helical" evidence="6">
    <location>
        <begin position="243"/>
        <end position="263"/>
    </location>
</feature>
<dbReference type="InterPro" id="IPR020846">
    <property type="entry name" value="MFS_dom"/>
</dbReference>
<keyword evidence="9" id="KW-1185">Reference proteome</keyword>
<feature type="transmembrane region" description="Helical" evidence="6">
    <location>
        <begin position="443"/>
        <end position="464"/>
    </location>
</feature>
<dbReference type="AlphaFoldDB" id="A0A9P6MSD2"/>
<sequence>MDVDEPTAAETTALLAPSSDSPGPKSDLHPSPWYWPWQASHRAAIPVILLAGLSIGPARALTAPLIKALFCERGIPMYFPIQNNTNHLSSLSSLSLLSDPLDNNDQCDSAEYSAAIAEFIGINASLTSILVALTVRFWSALGDRLGRKRVMLVWAIGTVIAQIMPLLIYYNKSMSIYFIWVGSMIEGVAGASLSLIALTHAYAADVTRPEERTVAFGQTIAGWYAGLGIGSALGGAIVNEFGLIAAFWLMPVLVVIDIIYITLIPESLTVAAQTNDRSAKTMMTSSQSQSTTISVESSDNLDTSSASGSKESHPHCVEVFIKSLMPEQLPNRLGGEYSVVLLMVTCFLVLVAVIGASYQISPYLLYQFHWPSAKLSYVGAIQGLSRLAALTLLLPFIKRRAPRATISDPASSISFDLRVVVMGTLIEALTMLLYGVTSIGEGFYLGGMTGAVGSLFFPAIRGILSQSVASELLGKTLGTLATFESVASAISPSLFAWIYGITLETHPPAVFYIATVPTLLASALAAYVLVIHKREMRHRAWNC</sequence>
<feature type="region of interest" description="Disordered" evidence="5">
    <location>
        <begin position="1"/>
        <end position="27"/>
    </location>
</feature>
<keyword evidence="2 6" id="KW-0812">Transmembrane</keyword>
<dbReference type="Pfam" id="PF07690">
    <property type="entry name" value="MFS_1"/>
    <property type="match status" value="1"/>
</dbReference>
<feature type="compositionally biased region" description="Low complexity" evidence="5">
    <location>
        <begin position="281"/>
        <end position="292"/>
    </location>
</feature>
<protein>
    <recommendedName>
        <fullName evidence="7">Major facilitator superfamily (MFS) profile domain-containing protein</fullName>
    </recommendedName>
</protein>
<evidence type="ECO:0000259" key="7">
    <source>
        <dbReference type="PROSITE" id="PS50850"/>
    </source>
</evidence>
<feature type="compositionally biased region" description="Low complexity" evidence="5">
    <location>
        <begin position="8"/>
        <end position="19"/>
    </location>
</feature>
<feature type="transmembrane region" description="Helical" evidence="6">
    <location>
        <begin position="214"/>
        <end position="237"/>
    </location>
</feature>
<evidence type="ECO:0000256" key="3">
    <source>
        <dbReference type="ARBA" id="ARBA00022989"/>
    </source>
</evidence>
<proteinExistence type="predicted"/>
<evidence type="ECO:0000256" key="1">
    <source>
        <dbReference type="ARBA" id="ARBA00004141"/>
    </source>
</evidence>
<dbReference type="InterPro" id="IPR011701">
    <property type="entry name" value="MFS"/>
</dbReference>
<comment type="caution">
    <text evidence="8">The sequence shown here is derived from an EMBL/GenBank/DDBJ whole genome shotgun (WGS) entry which is preliminary data.</text>
</comment>
<reference evidence="8" key="1">
    <citation type="journal article" date="2020" name="Fungal Divers.">
        <title>Resolving the Mortierellaceae phylogeny through synthesis of multi-gene phylogenetics and phylogenomics.</title>
        <authorList>
            <person name="Vandepol N."/>
            <person name="Liber J."/>
            <person name="Desiro A."/>
            <person name="Na H."/>
            <person name="Kennedy M."/>
            <person name="Barry K."/>
            <person name="Grigoriev I.V."/>
            <person name="Miller A.N."/>
            <person name="O'Donnell K."/>
            <person name="Stajich J.E."/>
            <person name="Bonito G."/>
        </authorList>
    </citation>
    <scope>NUCLEOTIDE SEQUENCE</scope>
    <source>
        <strain evidence="8">NRRL 2769</strain>
    </source>
</reference>
<feature type="transmembrane region" description="Helical" evidence="6">
    <location>
        <begin position="417"/>
        <end position="437"/>
    </location>
</feature>
<feature type="transmembrane region" description="Helical" evidence="6">
    <location>
        <begin position="476"/>
        <end position="498"/>
    </location>
</feature>
<evidence type="ECO:0000313" key="9">
    <source>
        <dbReference type="Proteomes" id="UP000703661"/>
    </source>
</evidence>
<dbReference type="PROSITE" id="PS50850">
    <property type="entry name" value="MFS"/>
    <property type="match status" value="1"/>
</dbReference>
<evidence type="ECO:0000256" key="2">
    <source>
        <dbReference type="ARBA" id="ARBA00022692"/>
    </source>
</evidence>
<dbReference type="PANTHER" id="PTHR23507">
    <property type="entry name" value="ZGC:174356"/>
    <property type="match status" value="1"/>
</dbReference>
<gene>
    <name evidence="8" type="ORF">BGZ80_001064</name>
</gene>
<feature type="transmembrane region" description="Helical" evidence="6">
    <location>
        <begin position="112"/>
        <end position="138"/>
    </location>
</feature>
<dbReference type="Proteomes" id="UP000703661">
    <property type="component" value="Unassembled WGS sequence"/>
</dbReference>
<dbReference type="EMBL" id="JAAAID010001236">
    <property type="protein sequence ID" value="KAG0010943.1"/>
    <property type="molecule type" value="Genomic_DNA"/>
</dbReference>
<feature type="transmembrane region" description="Helical" evidence="6">
    <location>
        <begin position="150"/>
        <end position="170"/>
    </location>
</feature>
<feature type="transmembrane region" description="Helical" evidence="6">
    <location>
        <begin position="176"/>
        <end position="202"/>
    </location>
</feature>
<name>A0A9P6MSD2_9FUNG</name>
<evidence type="ECO:0000256" key="4">
    <source>
        <dbReference type="ARBA" id="ARBA00023136"/>
    </source>
</evidence>
<evidence type="ECO:0000313" key="8">
    <source>
        <dbReference type="EMBL" id="KAG0010943.1"/>
    </source>
</evidence>
<comment type="subcellular location">
    <subcellularLocation>
        <location evidence="1">Membrane</location>
        <topology evidence="1">Multi-pass membrane protein</topology>
    </subcellularLocation>
</comment>
<dbReference type="GO" id="GO:0016020">
    <property type="term" value="C:membrane"/>
    <property type="evidence" value="ECO:0007669"/>
    <property type="project" value="UniProtKB-SubCell"/>
</dbReference>
<dbReference type="GO" id="GO:0022857">
    <property type="term" value="F:transmembrane transporter activity"/>
    <property type="evidence" value="ECO:0007669"/>
    <property type="project" value="InterPro"/>
</dbReference>
<evidence type="ECO:0000256" key="6">
    <source>
        <dbReference type="SAM" id="Phobius"/>
    </source>
</evidence>
<evidence type="ECO:0000256" key="5">
    <source>
        <dbReference type="SAM" id="MobiDB-lite"/>
    </source>
</evidence>
<feature type="transmembrane region" description="Helical" evidence="6">
    <location>
        <begin position="510"/>
        <end position="530"/>
    </location>
</feature>
<feature type="transmembrane region" description="Helical" evidence="6">
    <location>
        <begin position="375"/>
        <end position="397"/>
    </location>
</feature>
<dbReference type="Gene3D" id="1.20.1250.20">
    <property type="entry name" value="MFS general substrate transporter like domains"/>
    <property type="match status" value="1"/>
</dbReference>
<keyword evidence="4 6" id="KW-0472">Membrane</keyword>
<organism evidence="8 9">
    <name type="scientific">Entomortierella chlamydospora</name>
    <dbReference type="NCBI Taxonomy" id="101097"/>
    <lineage>
        <taxon>Eukaryota</taxon>
        <taxon>Fungi</taxon>
        <taxon>Fungi incertae sedis</taxon>
        <taxon>Mucoromycota</taxon>
        <taxon>Mortierellomycotina</taxon>
        <taxon>Mortierellomycetes</taxon>
        <taxon>Mortierellales</taxon>
        <taxon>Mortierellaceae</taxon>
        <taxon>Entomortierella</taxon>
    </lineage>
</organism>
<dbReference type="PANTHER" id="PTHR23507:SF1">
    <property type="entry name" value="FI18259P1-RELATED"/>
    <property type="match status" value="1"/>
</dbReference>
<feature type="compositionally biased region" description="Polar residues" evidence="5">
    <location>
        <begin position="293"/>
        <end position="309"/>
    </location>
</feature>
<feature type="region of interest" description="Disordered" evidence="5">
    <location>
        <begin position="281"/>
        <end position="311"/>
    </location>
</feature>